<keyword evidence="2" id="KW-1185">Reference proteome</keyword>
<evidence type="ECO:0000256" key="1">
    <source>
        <dbReference type="SAM" id="MobiDB-lite"/>
    </source>
</evidence>
<evidence type="ECO:0000313" key="2">
    <source>
        <dbReference type="Proteomes" id="UP000192223"/>
    </source>
</evidence>
<dbReference type="KEGG" id="apln:108742747"/>
<dbReference type="Proteomes" id="UP000192223">
    <property type="component" value="Unplaced"/>
</dbReference>
<dbReference type="OrthoDB" id="6677432at2759"/>
<feature type="region of interest" description="Disordered" evidence="1">
    <location>
        <begin position="28"/>
        <end position="110"/>
    </location>
</feature>
<evidence type="ECO:0000313" key="3">
    <source>
        <dbReference type="RefSeq" id="XP_018333558.1"/>
    </source>
</evidence>
<accession>A0A1W4XM47</accession>
<name>A0A1W4XM47_AGRPL</name>
<feature type="compositionally biased region" description="Basic and acidic residues" evidence="1">
    <location>
        <begin position="56"/>
        <end position="77"/>
    </location>
</feature>
<dbReference type="InParanoid" id="A0A1W4XM47"/>
<sequence length="110" mass="12264">MDRNASDIFNMKEAEEGNEDWTRIYSVGGAPSGRRNRLRTSSSNVFPSGVLGNPETKVDETDKEDGDPKSNDKDESLLHLSNMKRNPLTGDGMLSSDMQDIKGRRKFSNI</sequence>
<proteinExistence type="predicted"/>
<reference evidence="3" key="1">
    <citation type="submission" date="2025-08" db="UniProtKB">
        <authorList>
            <consortium name="RefSeq"/>
        </authorList>
    </citation>
    <scope>IDENTIFICATION</scope>
    <source>
        <tissue evidence="3">Entire body</tissue>
    </source>
</reference>
<protein>
    <submittedName>
        <fullName evidence="3">Uncharacterized protein LOC108742747</fullName>
    </submittedName>
</protein>
<gene>
    <name evidence="3" type="primary">LOC108742747</name>
</gene>
<dbReference type="GeneID" id="108742747"/>
<dbReference type="AlphaFoldDB" id="A0A1W4XM47"/>
<dbReference type="RefSeq" id="XP_018333558.1">
    <property type="nucleotide sequence ID" value="XM_018478056.2"/>
</dbReference>
<organism evidence="2 3">
    <name type="scientific">Agrilus planipennis</name>
    <name type="common">Emerald ash borer</name>
    <name type="synonym">Agrilus marcopoli</name>
    <dbReference type="NCBI Taxonomy" id="224129"/>
    <lineage>
        <taxon>Eukaryota</taxon>
        <taxon>Metazoa</taxon>
        <taxon>Ecdysozoa</taxon>
        <taxon>Arthropoda</taxon>
        <taxon>Hexapoda</taxon>
        <taxon>Insecta</taxon>
        <taxon>Pterygota</taxon>
        <taxon>Neoptera</taxon>
        <taxon>Endopterygota</taxon>
        <taxon>Coleoptera</taxon>
        <taxon>Polyphaga</taxon>
        <taxon>Elateriformia</taxon>
        <taxon>Buprestoidea</taxon>
        <taxon>Buprestidae</taxon>
        <taxon>Agrilinae</taxon>
        <taxon>Agrilus</taxon>
    </lineage>
</organism>